<dbReference type="Proteomes" id="UP000326061">
    <property type="component" value="Chromosome"/>
</dbReference>
<dbReference type="KEGG" id="suln:FJR47_07130"/>
<reference evidence="3" key="1">
    <citation type="submission" date="2019-06" db="EMBL/GenBank/DDBJ databases">
        <title>Sulfurimonas gotlandica sp. nov., a chemoautotrophic and psychrotolerant epsilonproteobacterium isolated from a pelagic redoxcline, and an emended description of the genus Sulfurimonas.</title>
        <authorList>
            <person name="Wang S."/>
            <person name="Jiang L."/>
            <person name="Shao Z."/>
        </authorList>
    </citation>
    <scope>NUCLEOTIDE SEQUENCE [LARGE SCALE GENOMIC DNA]</scope>
    <source>
        <strain evidence="3">1-1N</strain>
    </source>
</reference>
<accession>A0AAJ4A4E3</accession>
<dbReference type="Gene3D" id="3.40.50.720">
    <property type="entry name" value="NAD(P)-binding Rossmann-like Domain"/>
    <property type="match status" value="1"/>
</dbReference>
<proteinExistence type="predicted"/>
<dbReference type="InterPro" id="IPR000594">
    <property type="entry name" value="ThiF_NAD_FAD-bd"/>
</dbReference>
<protein>
    <submittedName>
        <fullName evidence="2">tRNA threonylcarbamoyladenosine dehydratase</fullName>
    </submittedName>
</protein>
<dbReference type="GO" id="GO:0008641">
    <property type="term" value="F:ubiquitin-like modifier activating enzyme activity"/>
    <property type="evidence" value="ECO:0007669"/>
    <property type="project" value="InterPro"/>
</dbReference>
<dbReference type="InterPro" id="IPR045886">
    <property type="entry name" value="ThiF/MoeB/HesA"/>
</dbReference>
<dbReference type="GO" id="GO:0061503">
    <property type="term" value="F:tRNA threonylcarbamoyladenosine dehydratase"/>
    <property type="evidence" value="ECO:0007669"/>
    <property type="project" value="TreeGrafter"/>
</dbReference>
<dbReference type="GO" id="GO:0061504">
    <property type="term" value="P:cyclic threonylcarbamoyladenosine biosynthetic process"/>
    <property type="evidence" value="ECO:0007669"/>
    <property type="project" value="TreeGrafter"/>
</dbReference>
<keyword evidence="3" id="KW-1185">Reference proteome</keyword>
<dbReference type="AlphaFoldDB" id="A0AAJ4A4E3"/>
<dbReference type="SUPFAM" id="SSF69572">
    <property type="entry name" value="Activating enzymes of the ubiquitin-like proteins"/>
    <property type="match status" value="1"/>
</dbReference>
<feature type="domain" description="THIF-type NAD/FAD binding fold" evidence="1">
    <location>
        <begin position="11"/>
        <end position="213"/>
    </location>
</feature>
<dbReference type="Pfam" id="PF00899">
    <property type="entry name" value="ThiF"/>
    <property type="match status" value="1"/>
</dbReference>
<dbReference type="RefSeq" id="WP_152299758.1">
    <property type="nucleotide sequence ID" value="NZ_CP041166.1"/>
</dbReference>
<evidence type="ECO:0000313" key="2">
    <source>
        <dbReference type="EMBL" id="QFR43696.1"/>
    </source>
</evidence>
<evidence type="ECO:0000259" key="1">
    <source>
        <dbReference type="Pfam" id="PF00899"/>
    </source>
</evidence>
<organism evidence="2 3">
    <name type="scientific">Sulfurimonas xiamenensis</name>
    <dbReference type="NCBI Taxonomy" id="2590021"/>
    <lineage>
        <taxon>Bacteria</taxon>
        <taxon>Pseudomonadati</taxon>
        <taxon>Campylobacterota</taxon>
        <taxon>Epsilonproteobacteria</taxon>
        <taxon>Campylobacterales</taxon>
        <taxon>Sulfurimonadaceae</taxon>
        <taxon>Sulfurimonas</taxon>
    </lineage>
</organism>
<sequence>MRYERIKSLLQDDFYKLKNANILLLGVGGVGGHCLDCLSRSGVTNITIVDFDIYDETNQNRQIHSEMHIDEFKVEALQKHYPHIKIINARVDEEWIINFDFDEYDLVLDAIDDTKAKLALAQKCHKKLISSFGSAKRLDPTKVQVSDIWKSYGDKFGSKIRYELRKKGFDKKYKVIFSSEEAKVKDKGSFIGVTATFGLVMCSEAVKMIVSKTKKEIFE</sequence>
<gene>
    <name evidence="2" type="ORF">FJR47_07130</name>
</gene>
<evidence type="ECO:0000313" key="3">
    <source>
        <dbReference type="Proteomes" id="UP000326061"/>
    </source>
</evidence>
<dbReference type="InterPro" id="IPR035985">
    <property type="entry name" value="Ubiquitin-activating_enz"/>
</dbReference>
<name>A0AAJ4A4E3_9BACT</name>
<dbReference type="EMBL" id="CP041166">
    <property type="protein sequence ID" value="QFR43696.1"/>
    <property type="molecule type" value="Genomic_DNA"/>
</dbReference>
<dbReference type="PANTHER" id="PTHR43267">
    <property type="entry name" value="TRNA THREONYLCARBAMOYLADENOSINE DEHYDRATASE"/>
    <property type="match status" value="1"/>
</dbReference>
<dbReference type="PANTHER" id="PTHR43267:SF1">
    <property type="entry name" value="TRNA THREONYLCARBAMOYLADENOSINE DEHYDRATASE"/>
    <property type="match status" value="1"/>
</dbReference>